<accession>A0AAE1Z9E9</accession>
<evidence type="ECO:0000256" key="2">
    <source>
        <dbReference type="ARBA" id="ARBA00022670"/>
    </source>
</evidence>
<evidence type="ECO:0000256" key="8">
    <source>
        <dbReference type="PIRSR" id="PIRSR601577-1"/>
    </source>
</evidence>
<dbReference type="Proteomes" id="UP001292079">
    <property type="component" value="Unassembled WGS sequence"/>
</dbReference>
<dbReference type="GO" id="GO:0046872">
    <property type="term" value="F:metal ion binding"/>
    <property type="evidence" value="ECO:0007669"/>
    <property type="project" value="UniProtKB-KW"/>
</dbReference>
<dbReference type="GO" id="GO:0005737">
    <property type="term" value="C:cytoplasm"/>
    <property type="evidence" value="ECO:0007669"/>
    <property type="project" value="TreeGrafter"/>
</dbReference>
<dbReference type="EC" id="3.4.24.-" evidence="10"/>
<evidence type="ECO:0000256" key="6">
    <source>
        <dbReference type="ARBA" id="ARBA00023049"/>
    </source>
</evidence>
<dbReference type="AlphaFoldDB" id="A0AAE1Z9E9"/>
<name>A0AAE1Z9E9_SCHME</name>
<comment type="caution">
    <text evidence="11">The sequence shown here is derived from an EMBL/GenBank/DDBJ whole genome shotgun (WGS) entry which is preliminary data.</text>
</comment>
<dbReference type="EMBL" id="JALJAT010000004">
    <property type="protein sequence ID" value="KAK4470046.1"/>
    <property type="molecule type" value="Genomic_DNA"/>
</dbReference>
<dbReference type="GO" id="GO:0016020">
    <property type="term" value="C:membrane"/>
    <property type="evidence" value="ECO:0007669"/>
    <property type="project" value="InterPro"/>
</dbReference>
<organism evidence="11 12">
    <name type="scientific">Schistosoma mekongi</name>
    <name type="common">Parasitic worm</name>
    <dbReference type="NCBI Taxonomy" id="38744"/>
    <lineage>
        <taxon>Eukaryota</taxon>
        <taxon>Metazoa</taxon>
        <taxon>Spiralia</taxon>
        <taxon>Lophotrochozoa</taxon>
        <taxon>Platyhelminthes</taxon>
        <taxon>Trematoda</taxon>
        <taxon>Digenea</taxon>
        <taxon>Strigeidida</taxon>
        <taxon>Schistosomatoidea</taxon>
        <taxon>Schistosomatidae</taxon>
        <taxon>Schistosoma</taxon>
    </lineage>
</organism>
<dbReference type="GO" id="GO:0007155">
    <property type="term" value="P:cell adhesion"/>
    <property type="evidence" value="ECO:0007669"/>
    <property type="project" value="InterPro"/>
</dbReference>
<comment type="similarity">
    <text evidence="1 10">Belongs to the peptidase M8 family.</text>
</comment>
<dbReference type="Gene3D" id="2.10.55.10">
    <property type="entry name" value="Leishmanolysin domain 3"/>
    <property type="match status" value="1"/>
</dbReference>
<sequence length="369" mass="42671">RPFIGEMNYCLTEERILQFDEQQLLDITKHEIGHVLGFHPAMFNTLPDLDHDFQLSSNNERPVQDITLRWKSTKGTFNIQKTIIRLPNMLKEARRHFGCAELQGIELVNDHFSHRIMGNDLMTPSKLVIQHASRISLAYFKDTGMYDVDYSMAEDFTWGKGLGCDFVMKSCYEFIRNRQSRGEDIQPFCNERNKIKCLNSEHAFGRCSIYKYGTELPLENQYIDSTFNVRPNETQYYGGSSLFDYCPIIEKYWIDENRTSSCTSKISLKPDLTTNRLLEDVGRKSTCFEHTPMEYHSQSLITPDSRTASCHKFKCLESVLQIIIGETEYRCPIQGGIIRIGVKLETATVYTNITCPRCQTICKKCTSEK</sequence>
<evidence type="ECO:0000256" key="10">
    <source>
        <dbReference type="RuleBase" id="RU366077"/>
    </source>
</evidence>
<feature type="non-terminal residue" evidence="11">
    <location>
        <position position="1"/>
    </location>
</feature>
<evidence type="ECO:0000256" key="4">
    <source>
        <dbReference type="ARBA" id="ARBA00022801"/>
    </source>
</evidence>
<gene>
    <name evidence="11" type="ORF">MN116_000081</name>
</gene>
<dbReference type="InterPro" id="IPR001577">
    <property type="entry name" value="Peptidase_M8"/>
</dbReference>
<evidence type="ECO:0000256" key="9">
    <source>
        <dbReference type="PIRSR" id="PIRSR601577-2"/>
    </source>
</evidence>
<feature type="binding site" evidence="9">
    <location>
        <position position="111"/>
    </location>
    <ligand>
        <name>Zn(2+)</name>
        <dbReference type="ChEBI" id="CHEBI:29105"/>
        <note>catalytic</note>
    </ligand>
</feature>
<dbReference type="SUPFAM" id="SSF55486">
    <property type="entry name" value="Metalloproteases ('zincins'), catalytic domain"/>
    <property type="match status" value="1"/>
</dbReference>
<feature type="binding site" evidence="9">
    <location>
        <position position="30"/>
    </location>
    <ligand>
        <name>Zn(2+)</name>
        <dbReference type="ChEBI" id="CHEBI:29105"/>
        <note>catalytic</note>
    </ligand>
</feature>
<keyword evidence="3 9" id="KW-0479">Metal-binding</keyword>
<dbReference type="GO" id="GO:0006508">
    <property type="term" value="P:proteolysis"/>
    <property type="evidence" value="ECO:0007669"/>
    <property type="project" value="UniProtKB-KW"/>
</dbReference>
<proteinExistence type="inferred from homology"/>
<comment type="cofactor">
    <cofactor evidence="9 10">
        <name>Zn(2+)</name>
        <dbReference type="ChEBI" id="CHEBI:29105"/>
    </cofactor>
    <text evidence="9 10">Binds 1 zinc ion per subunit.</text>
</comment>
<keyword evidence="12" id="KW-1185">Reference proteome</keyword>
<dbReference type="PANTHER" id="PTHR10942">
    <property type="entry name" value="LEISHMANOLYSIN-LIKE PEPTIDASE"/>
    <property type="match status" value="1"/>
</dbReference>
<dbReference type="PANTHER" id="PTHR10942:SF0">
    <property type="entry name" value="LEISHMANOLYSIN-LIKE PEPTIDASE"/>
    <property type="match status" value="1"/>
</dbReference>
<dbReference type="Pfam" id="PF01457">
    <property type="entry name" value="Peptidase_M8"/>
    <property type="match status" value="1"/>
</dbReference>
<protein>
    <recommendedName>
        <fullName evidence="7 10">Leishmanolysin-like peptidase</fullName>
        <ecNumber evidence="10">3.4.24.-</ecNumber>
    </recommendedName>
</protein>
<keyword evidence="5 9" id="KW-0862">Zinc</keyword>
<evidence type="ECO:0000313" key="12">
    <source>
        <dbReference type="Proteomes" id="UP001292079"/>
    </source>
</evidence>
<evidence type="ECO:0000313" key="11">
    <source>
        <dbReference type="EMBL" id="KAK4470046.1"/>
    </source>
</evidence>
<feature type="active site" evidence="8">
    <location>
        <position position="31"/>
    </location>
</feature>
<evidence type="ECO:0000256" key="1">
    <source>
        <dbReference type="ARBA" id="ARBA00005860"/>
    </source>
</evidence>
<evidence type="ECO:0000256" key="7">
    <source>
        <dbReference type="ARBA" id="ARBA00039717"/>
    </source>
</evidence>
<evidence type="ECO:0000256" key="5">
    <source>
        <dbReference type="ARBA" id="ARBA00022833"/>
    </source>
</evidence>
<reference evidence="11" key="2">
    <citation type="journal article" date="2023" name="Infect Dis Poverty">
        <title>Chromosome-scale genome of the human blood fluke Schistosoma mekongi and its implications for public health.</title>
        <authorList>
            <person name="Zhou M."/>
            <person name="Xu L."/>
            <person name="Xu D."/>
            <person name="Chen W."/>
            <person name="Khan J."/>
            <person name="Hu Y."/>
            <person name="Huang H."/>
            <person name="Wei H."/>
            <person name="Zhang Y."/>
            <person name="Chusongsang P."/>
            <person name="Tanasarnprasert K."/>
            <person name="Hu X."/>
            <person name="Limpanont Y."/>
            <person name="Lv Z."/>
        </authorList>
    </citation>
    <scope>NUCLEOTIDE SEQUENCE</scope>
    <source>
        <strain evidence="11">LV_2022a</strain>
    </source>
</reference>
<keyword evidence="2 10" id="KW-0645">Protease</keyword>
<keyword evidence="6 9" id="KW-0482">Metalloprotease</keyword>
<dbReference type="GO" id="GO:0004222">
    <property type="term" value="F:metalloendopeptidase activity"/>
    <property type="evidence" value="ECO:0007669"/>
    <property type="project" value="UniProtKB-UniRule"/>
</dbReference>
<reference evidence="11" key="1">
    <citation type="submission" date="2022-04" db="EMBL/GenBank/DDBJ databases">
        <authorList>
            <person name="Xu L."/>
            <person name="Lv Z."/>
        </authorList>
    </citation>
    <scope>NUCLEOTIDE SEQUENCE</scope>
    <source>
        <strain evidence="11">LV_2022a</strain>
    </source>
</reference>
<evidence type="ECO:0000256" key="3">
    <source>
        <dbReference type="ARBA" id="ARBA00022723"/>
    </source>
</evidence>
<feature type="binding site" evidence="9">
    <location>
        <position position="34"/>
    </location>
    <ligand>
        <name>Zn(2+)</name>
        <dbReference type="ChEBI" id="CHEBI:29105"/>
        <note>catalytic</note>
    </ligand>
</feature>
<dbReference type="Gene3D" id="3.90.132.10">
    <property type="entry name" value="Leishmanolysin , domain 2"/>
    <property type="match status" value="1"/>
</dbReference>
<keyword evidence="4 10" id="KW-0378">Hydrolase</keyword>